<evidence type="ECO:0000313" key="8">
    <source>
        <dbReference type="EMBL" id="MFD1882430.1"/>
    </source>
</evidence>
<keyword evidence="2" id="KW-0813">Transport</keyword>
<dbReference type="Proteomes" id="UP001597213">
    <property type="component" value="Unassembled WGS sequence"/>
</dbReference>
<proteinExistence type="predicted"/>
<reference evidence="9" key="1">
    <citation type="journal article" date="2019" name="Int. J. Syst. Evol. Microbiol.">
        <title>The Global Catalogue of Microorganisms (GCM) 10K type strain sequencing project: providing services to taxonomists for standard genome sequencing and annotation.</title>
        <authorList>
            <consortium name="The Broad Institute Genomics Platform"/>
            <consortium name="The Broad Institute Genome Sequencing Center for Infectious Disease"/>
            <person name="Wu L."/>
            <person name="Ma J."/>
        </authorList>
    </citation>
    <scope>NUCLEOTIDE SEQUENCE [LARGE SCALE GENOMIC DNA]</scope>
    <source>
        <strain evidence="9">CCUG 56029</strain>
    </source>
</reference>
<evidence type="ECO:0000256" key="2">
    <source>
        <dbReference type="ARBA" id="ARBA00022448"/>
    </source>
</evidence>
<dbReference type="CDD" id="cd13138">
    <property type="entry name" value="MATE_yoeA_like"/>
    <property type="match status" value="1"/>
</dbReference>
<feature type="transmembrane region" description="Helical" evidence="7">
    <location>
        <begin position="193"/>
        <end position="211"/>
    </location>
</feature>
<dbReference type="RefSeq" id="WP_379143048.1">
    <property type="nucleotide sequence ID" value="NZ_JBHUEN010000034.1"/>
</dbReference>
<feature type="transmembrane region" description="Helical" evidence="7">
    <location>
        <begin position="95"/>
        <end position="118"/>
    </location>
</feature>
<feature type="transmembrane region" description="Helical" evidence="7">
    <location>
        <begin position="138"/>
        <end position="156"/>
    </location>
</feature>
<feature type="transmembrane region" description="Helical" evidence="7">
    <location>
        <begin position="357"/>
        <end position="377"/>
    </location>
</feature>
<gene>
    <name evidence="8" type="ORF">ACFSCT_11965</name>
</gene>
<protein>
    <submittedName>
        <fullName evidence="8">MATE family efflux transporter</fullName>
    </submittedName>
</protein>
<evidence type="ECO:0000256" key="4">
    <source>
        <dbReference type="ARBA" id="ARBA00022692"/>
    </source>
</evidence>
<keyword evidence="4 7" id="KW-0812">Transmembrane</keyword>
<dbReference type="EMBL" id="JBHUEN010000034">
    <property type="protein sequence ID" value="MFD1882430.1"/>
    <property type="molecule type" value="Genomic_DNA"/>
</dbReference>
<keyword evidence="6 7" id="KW-0472">Membrane</keyword>
<feature type="transmembrane region" description="Helical" evidence="7">
    <location>
        <begin position="384"/>
        <end position="410"/>
    </location>
</feature>
<evidence type="ECO:0000256" key="6">
    <source>
        <dbReference type="ARBA" id="ARBA00023136"/>
    </source>
</evidence>
<dbReference type="PANTHER" id="PTHR43549">
    <property type="entry name" value="MULTIDRUG RESISTANCE PROTEIN YPNP-RELATED"/>
    <property type="match status" value="1"/>
</dbReference>
<evidence type="ECO:0000256" key="3">
    <source>
        <dbReference type="ARBA" id="ARBA00022475"/>
    </source>
</evidence>
<feature type="transmembrane region" description="Helical" evidence="7">
    <location>
        <begin position="416"/>
        <end position="437"/>
    </location>
</feature>
<feature type="transmembrane region" description="Helical" evidence="7">
    <location>
        <begin position="168"/>
        <end position="187"/>
    </location>
</feature>
<dbReference type="InterPro" id="IPR048279">
    <property type="entry name" value="MdtK-like"/>
</dbReference>
<dbReference type="NCBIfam" id="TIGR00797">
    <property type="entry name" value="matE"/>
    <property type="match status" value="1"/>
</dbReference>
<feature type="transmembrane region" description="Helical" evidence="7">
    <location>
        <begin position="323"/>
        <end position="345"/>
    </location>
</feature>
<keyword evidence="3" id="KW-1003">Cell membrane</keyword>
<comment type="caution">
    <text evidence="8">The sequence shown here is derived from an EMBL/GenBank/DDBJ whole genome shotgun (WGS) entry which is preliminary data.</text>
</comment>
<name>A0ABW4R8J2_9RHOB</name>
<evidence type="ECO:0000313" key="9">
    <source>
        <dbReference type="Proteomes" id="UP001597213"/>
    </source>
</evidence>
<keyword evidence="9" id="KW-1185">Reference proteome</keyword>
<keyword evidence="5 7" id="KW-1133">Transmembrane helix</keyword>
<feature type="transmembrane region" description="Helical" evidence="7">
    <location>
        <begin position="283"/>
        <end position="303"/>
    </location>
</feature>
<dbReference type="InterPro" id="IPR052031">
    <property type="entry name" value="Membrane_Transporter-Flippase"/>
</dbReference>
<feature type="transmembrane region" description="Helical" evidence="7">
    <location>
        <begin position="238"/>
        <end position="263"/>
    </location>
</feature>
<organism evidence="8 9">
    <name type="scientific">Paracoccus pacificus</name>
    <dbReference type="NCBI Taxonomy" id="1463598"/>
    <lineage>
        <taxon>Bacteria</taxon>
        <taxon>Pseudomonadati</taxon>
        <taxon>Pseudomonadota</taxon>
        <taxon>Alphaproteobacteria</taxon>
        <taxon>Rhodobacterales</taxon>
        <taxon>Paracoccaceae</taxon>
        <taxon>Paracoccus</taxon>
    </lineage>
</organism>
<evidence type="ECO:0000256" key="7">
    <source>
        <dbReference type="SAM" id="Phobius"/>
    </source>
</evidence>
<evidence type="ECO:0000256" key="5">
    <source>
        <dbReference type="ARBA" id="ARBA00022989"/>
    </source>
</evidence>
<dbReference type="InterPro" id="IPR002528">
    <property type="entry name" value="MATE_fam"/>
</dbReference>
<dbReference type="Pfam" id="PF01554">
    <property type="entry name" value="MatE"/>
    <property type="match status" value="2"/>
</dbReference>
<sequence length="447" mass="47642">MAPPFDVPLWRRFLVFLLPLMAQNILQSLSITINNIFVGRILGVEALAAASVFFPVAFFFIAFLIGLSAGASVLIGQAYGAKKPDLVKRITGTTLTVALIGGIIIGGIGAILAPRIMALLGTPAEILPQASEFARANFAMMPFIFLFLVGSSLLRGVGDTVRPLMTQAVATCISAALTPVMILWLGLGVKSATLAQGIAYAVSTVGLGFWLRRIGHQMAPDQALFEHLKPDWHLLKTVLRVGLPTGVQVVVGSLSALVIVGLINGFGYQAAAAYGAVSQVQSYVQFPALSIAIAASIFGAQMIGSGRADRLDEVLRTAMMMNLVLTGTLVGLVYLFSGFVVGLFITDQQVVDTAQHLLHIITWASLMFGAGTIFSGIMRASGTVWIPMCIGIFCVMGIELPTATILSRVLGLEGIWWGYVASFGAMMCLQGLFYFAVWRKKTVHALV</sequence>
<feature type="transmembrane region" description="Helical" evidence="7">
    <location>
        <begin position="52"/>
        <end position="75"/>
    </location>
</feature>
<accession>A0ABW4R8J2</accession>
<dbReference type="PANTHER" id="PTHR43549:SF3">
    <property type="entry name" value="MULTIDRUG RESISTANCE PROTEIN YPNP-RELATED"/>
    <property type="match status" value="1"/>
</dbReference>
<evidence type="ECO:0000256" key="1">
    <source>
        <dbReference type="ARBA" id="ARBA00004429"/>
    </source>
</evidence>
<dbReference type="PIRSF" id="PIRSF006603">
    <property type="entry name" value="DinF"/>
    <property type="match status" value="1"/>
</dbReference>
<comment type="subcellular location">
    <subcellularLocation>
        <location evidence="1">Cell inner membrane</location>
        <topology evidence="1">Multi-pass membrane protein</topology>
    </subcellularLocation>
</comment>